<dbReference type="NCBIfam" id="TIGR04057">
    <property type="entry name" value="SusC_RagA_signa"/>
    <property type="match status" value="1"/>
</dbReference>
<keyword evidence="2 8" id="KW-0813">Transport</keyword>
<evidence type="ECO:0000256" key="10">
    <source>
        <dbReference type="SAM" id="Phobius"/>
    </source>
</evidence>
<dbReference type="PROSITE" id="PS52016">
    <property type="entry name" value="TONB_DEPENDENT_REC_3"/>
    <property type="match status" value="1"/>
</dbReference>
<keyword evidence="5 9" id="KW-0798">TonB box</keyword>
<dbReference type="InterPro" id="IPR039426">
    <property type="entry name" value="TonB-dep_rcpt-like"/>
</dbReference>
<name>A0A162L4U3_9FLAO</name>
<keyword evidence="3 8" id="KW-1134">Transmembrane beta strand</keyword>
<evidence type="ECO:0000256" key="9">
    <source>
        <dbReference type="RuleBase" id="RU003357"/>
    </source>
</evidence>
<dbReference type="InterPro" id="IPR000531">
    <property type="entry name" value="Beta-barrel_TonB"/>
</dbReference>
<dbReference type="STRING" id="249352.SAMN05444395_11724"/>
<dbReference type="InterPro" id="IPR036942">
    <property type="entry name" value="Beta-barrel_TonB_sf"/>
</dbReference>
<dbReference type="Pfam" id="PF13715">
    <property type="entry name" value="CarbopepD_reg_2"/>
    <property type="match status" value="1"/>
</dbReference>
<evidence type="ECO:0000259" key="11">
    <source>
        <dbReference type="Pfam" id="PF00593"/>
    </source>
</evidence>
<dbReference type="OrthoDB" id="9768177at2"/>
<dbReference type="AlphaFoldDB" id="A0A162L4U3"/>
<dbReference type="InterPro" id="IPR008969">
    <property type="entry name" value="CarboxyPept-like_regulatory"/>
</dbReference>
<dbReference type="InterPro" id="IPR012910">
    <property type="entry name" value="Plug_dom"/>
</dbReference>
<dbReference type="InterPro" id="IPR023997">
    <property type="entry name" value="TonB-dep_OMP_SusC/RagA_CS"/>
</dbReference>
<comment type="subcellular location">
    <subcellularLocation>
        <location evidence="1 8">Cell outer membrane</location>
        <topology evidence="1 8">Multi-pass membrane protein</topology>
    </subcellularLocation>
</comment>
<dbReference type="Gene3D" id="2.170.130.10">
    <property type="entry name" value="TonB-dependent receptor, plug domain"/>
    <property type="match status" value="1"/>
</dbReference>
<comment type="caution">
    <text evidence="13">The sequence shown here is derived from an EMBL/GenBank/DDBJ whole genome shotgun (WGS) entry which is preliminary data.</text>
</comment>
<dbReference type="GO" id="GO:0009279">
    <property type="term" value="C:cell outer membrane"/>
    <property type="evidence" value="ECO:0007669"/>
    <property type="project" value="UniProtKB-SubCell"/>
</dbReference>
<dbReference type="InterPro" id="IPR023996">
    <property type="entry name" value="TonB-dep_OMP_SusC/RagA"/>
</dbReference>
<comment type="similarity">
    <text evidence="8 9">Belongs to the TonB-dependent receptor family.</text>
</comment>
<feature type="domain" description="TonB-dependent receptor-like beta-barrel" evidence="11">
    <location>
        <begin position="430"/>
        <end position="978"/>
    </location>
</feature>
<dbReference type="Proteomes" id="UP000077164">
    <property type="component" value="Unassembled WGS sequence"/>
</dbReference>
<dbReference type="Gene3D" id="2.60.40.1120">
    <property type="entry name" value="Carboxypeptidase-like, regulatory domain"/>
    <property type="match status" value="1"/>
</dbReference>
<dbReference type="EMBL" id="LVJE01000034">
    <property type="protein sequence ID" value="OAB26224.1"/>
    <property type="molecule type" value="Genomic_DNA"/>
</dbReference>
<dbReference type="Pfam" id="PF07715">
    <property type="entry name" value="Plug"/>
    <property type="match status" value="1"/>
</dbReference>
<feature type="domain" description="TonB-dependent receptor plug" evidence="12">
    <location>
        <begin position="135"/>
        <end position="259"/>
    </location>
</feature>
<keyword evidence="14" id="KW-1185">Reference proteome</keyword>
<protein>
    <submittedName>
        <fullName evidence="13">SusC/RagA family protein</fullName>
    </submittedName>
</protein>
<evidence type="ECO:0000313" key="14">
    <source>
        <dbReference type="Proteomes" id="UP000077164"/>
    </source>
</evidence>
<dbReference type="Gene3D" id="2.40.170.20">
    <property type="entry name" value="TonB-dependent receptor, beta-barrel domain"/>
    <property type="match status" value="1"/>
</dbReference>
<dbReference type="SUPFAM" id="SSF56935">
    <property type="entry name" value="Porins"/>
    <property type="match status" value="1"/>
</dbReference>
<dbReference type="SUPFAM" id="SSF49464">
    <property type="entry name" value="Carboxypeptidase regulatory domain-like"/>
    <property type="match status" value="1"/>
</dbReference>
<dbReference type="Pfam" id="PF00593">
    <property type="entry name" value="TonB_dep_Rec_b-barrel"/>
    <property type="match status" value="1"/>
</dbReference>
<evidence type="ECO:0000313" key="13">
    <source>
        <dbReference type="EMBL" id="OAB26224.1"/>
    </source>
</evidence>
<evidence type="ECO:0000259" key="12">
    <source>
        <dbReference type="Pfam" id="PF07715"/>
    </source>
</evidence>
<keyword evidence="7 8" id="KW-0998">Cell outer membrane</keyword>
<gene>
    <name evidence="13" type="ORF">FBFR_13385</name>
</gene>
<evidence type="ECO:0000256" key="6">
    <source>
        <dbReference type="ARBA" id="ARBA00023136"/>
    </source>
</evidence>
<dbReference type="RefSeq" id="WP_066082186.1">
    <property type="nucleotide sequence ID" value="NZ_FRDK01000017.1"/>
</dbReference>
<evidence type="ECO:0000256" key="2">
    <source>
        <dbReference type="ARBA" id="ARBA00022448"/>
    </source>
</evidence>
<evidence type="ECO:0000256" key="8">
    <source>
        <dbReference type="PROSITE-ProRule" id="PRU01360"/>
    </source>
</evidence>
<organism evidence="13 14">
    <name type="scientific">Flavobacterium fryxellicola</name>
    <dbReference type="NCBI Taxonomy" id="249352"/>
    <lineage>
        <taxon>Bacteria</taxon>
        <taxon>Pseudomonadati</taxon>
        <taxon>Bacteroidota</taxon>
        <taxon>Flavobacteriia</taxon>
        <taxon>Flavobacteriales</taxon>
        <taxon>Flavobacteriaceae</taxon>
        <taxon>Flavobacterium</taxon>
    </lineage>
</organism>
<dbReference type="InterPro" id="IPR037066">
    <property type="entry name" value="Plug_dom_sf"/>
</dbReference>
<accession>A0A162L4U3</accession>
<evidence type="ECO:0000256" key="5">
    <source>
        <dbReference type="ARBA" id="ARBA00023077"/>
    </source>
</evidence>
<reference evidence="13 14" key="1">
    <citation type="submission" date="2016-03" db="EMBL/GenBank/DDBJ databases">
        <title>Draft genome sequence of Flavobacterium fryxellicola DSM 16209.</title>
        <authorList>
            <person name="Shin S.-K."/>
            <person name="Yi H."/>
        </authorList>
    </citation>
    <scope>NUCLEOTIDE SEQUENCE [LARGE SCALE GENOMIC DNA]</scope>
    <source>
        <strain evidence="13 14">DSM 16209</strain>
    </source>
</reference>
<dbReference type="NCBIfam" id="TIGR04056">
    <property type="entry name" value="OMP_RagA_SusC"/>
    <property type="match status" value="1"/>
</dbReference>
<sequence>MKNSSLINGSRTIVYSFILGIYLFSSTAVATNRKHYSTFQQQTHQISGIITDGNGPLPGVTISIKGKTTTSISDYDGQYTIAATPADILLFSFIGFKTVEIISSSQTTVNVQLTEDATTLQEVKVNTGYYSVKESERTGSIAKISAKDIEKQPVTNVLAAMQGRMAGVNITQTTGVSGGGFDLQIRGQNSLRSDGNRPLYIINGVPYSSDPVGFGATATVMPTLTSPLNNLNPGDIESIEVLKDADATAIYGSRGANGVILITTKRGKKGKTTFTTNYSNGIGKVTRFMNLMNTNQYLEMRREAFANDGYTTYPASAYEVNGTWDQTRNTNWQKVLTGGTANIMNLQSSVSGGNEQTQFIFNGNYGTETTVFPANFGYKKGNARVNLNHSSENKKFGINFSAGYTVQDNNQPSTDLTTISRRLAPNAPALYDASGNLNWENSTWENPLSHLNGKSLSNTTDLVANAVLSYQLPFQLELKSSFGYTDLKHKESSTFPSTIYDPAYGLGSEFSSLFTNTTTRQSWIVEPQLNWHTEFGKGKISILVGSTFNQLNGQQLVLAGEGFTSNSLIYDLASASTVTIMSSGDTEYKYQAFFGRANFSWSDQYFLNVTGRRDGSSRFGPGNKFATFGAIGAAWLFSKATFIKDGNGSFLSFGKLRASYGTTGNDQIGDYQYLDTYSSNGNPYQGTIGIETTRLFNPDFGWESNKKFEIAAELGFFKDRIFLTSGWFRNTSSSQLVGIPLPGTTGFSSIQANLDASVQNSGIELTLRTVNFQKKNFGWSSNFNISVLKNKLLRFPDLASSTYANQYVIGEPLNIVKVYNYTGLNSVTGLYEFEDFNGDGLFSAKDDRQYLVDLNPEFYGGLQNQLNYKGIQLDFLFQFVKQLNYNSASSLGLPGSRNNQTTDVLDRWQNQGDLGPFQQYSTGVNTAVSSAFIRYRGSNATISDASYVRLKNVSLSYTLPSYWLKGVTCQINLQAQNLLTFTSYKGADPEFRTRGVLPPLRIITTGVQLTY</sequence>
<evidence type="ECO:0000256" key="4">
    <source>
        <dbReference type="ARBA" id="ARBA00022692"/>
    </source>
</evidence>
<evidence type="ECO:0000256" key="7">
    <source>
        <dbReference type="ARBA" id="ARBA00023237"/>
    </source>
</evidence>
<keyword evidence="10" id="KW-1133">Transmembrane helix</keyword>
<keyword evidence="4 8" id="KW-0812">Transmembrane</keyword>
<feature type="transmembrane region" description="Helical" evidence="10">
    <location>
        <begin position="12"/>
        <end position="31"/>
    </location>
</feature>
<evidence type="ECO:0000256" key="3">
    <source>
        <dbReference type="ARBA" id="ARBA00022452"/>
    </source>
</evidence>
<evidence type="ECO:0000256" key="1">
    <source>
        <dbReference type="ARBA" id="ARBA00004571"/>
    </source>
</evidence>
<proteinExistence type="inferred from homology"/>
<keyword evidence="6 8" id="KW-0472">Membrane</keyword>